<organism evidence="1 2">
    <name type="scientific">Psychracetigena formicireducens</name>
    <dbReference type="NCBI Taxonomy" id="2986056"/>
    <lineage>
        <taxon>Bacteria</taxon>
        <taxon>Bacillati</taxon>
        <taxon>Candidatus Lithacetigenota</taxon>
        <taxon>Candidatus Psychracetigena</taxon>
    </lineage>
</organism>
<dbReference type="Proteomes" id="UP000811545">
    <property type="component" value="Unassembled WGS sequence"/>
</dbReference>
<evidence type="ECO:0000313" key="2">
    <source>
        <dbReference type="Proteomes" id="UP000811545"/>
    </source>
</evidence>
<dbReference type="EMBL" id="QLTW01000142">
    <property type="protein sequence ID" value="MBT9145675.1"/>
    <property type="molecule type" value="Genomic_DNA"/>
</dbReference>
<comment type="caution">
    <text evidence="1">The sequence shown here is derived from an EMBL/GenBank/DDBJ whole genome shotgun (WGS) entry which is preliminary data.</text>
</comment>
<accession>A0A9E2BJL6</accession>
<name>A0A9E2BJL6_PSYF1</name>
<sequence length="190" mass="21589">MKLSWRADILGKVLFAKFQVLDKPHTYTVGITSRCVDGKHVLFADWDGVSEKIVRWDISCIIKEFELSDCYIFRSGNGFHMVCLDKMPFADVVKVQGHTCCDYAFRVALQTFNERSWVLRVVKKGDNNAPKFIGVIRGSGKREKSLAHATFLNKYYGVGVDTNAGVWDTENDICFIKYMTSKCKKGEHNG</sequence>
<reference evidence="1 2" key="1">
    <citation type="journal article" date="2021" name="bioRxiv">
        <title>Unique metabolic strategies in Hadean analogues reveal hints for primordial physiology.</title>
        <authorList>
            <person name="Nobu M.K."/>
            <person name="Nakai R."/>
            <person name="Tamazawa S."/>
            <person name="Mori H."/>
            <person name="Toyoda A."/>
            <person name="Ijiri A."/>
            <person name="Suzuki S."/>
            <person name="Kurokawa K."/>
            <person name="Kamagata Y."/>
            <person name="Tamaki H."/>
        </authorList>
    </citation>
    <scope>NUCLEOTIDE SEQUENCE [LARGE SCALE GENOMIC DNA]</scope>
    <source>
        <strain evidence="1">BS525</strain>
    </source>
</reference>
<dbReference type="AlphaFoldDB" id="A0A9E2BJL6"/>
<evidence type="ECO:0000313" key="1">
    <source>
        <dbReference type="EMBL" id="MBT9145675.1"/>
    </source>
</evidence>
<gene>
    <name evidence="1" type="ORF">DDT42_01550</name>
</gene>
<proteinExistence type="predicted"/>
<protein>
    <submittedName>
        <fullName evidence="1">Uncharacterized protein</fullName>
    </submittedName>
</protein>